<dbReference type="EMBL" id="MU275976">
    <property type="protein sequence ID" value="KAI0044646.1"/>
    <property type="molecule type" value="Genomic_DNA"/>
</dbReference>
<organism evidence="1 2">
    <name type="scientific">Auriscalpium vulgare</name>
    <dbReference type="NCBI Taxonomy" id="40419"/>
    <lineage>
        <taxon>Eukaryota</taxon>
        <taxon>Fungi</taxon>
        <taxon>Dikarya</taxon>
        <taxon>Basidiomycota</taxon>
        <taxon>Agaricomycotina</taxon>
        <taxon>Agaricomycetes</taxon>
        <taxon>Russulales</taxon>
        <taxon>Auriscalpiaceae</taxon>
        <taxon>Auriscalpium</taxon>
    </lineage>
</organism>
<name>A0ACB8RLS7_9AGAM</name>
<protein>
    <submittedName>
        <fullName evidence="1">Uncharacterized protein</fullName>
    </submittedName>
</protein>
<keyword evidence="2" id="KW-1185">Reference proteome</keyword>
<evidence type="ECO:0000313" key="2">
    <source>
        <dbReference type="Proteomes" id="UP000814033"/>
    </source>
</evidence>
<gene>
    <name evidence="1" type="ORF">FA95DRAFT_1562033</name>
</gene>
<accession>A0ACB8RLS7</accession>
<proteinExistence type="predicted"/>
<reference evidence="1" key="1">
    <citation type="submission" date="2021-02" db="EMBL/GenBank/DDBJ databases">
        <authorList>
            <consortium name="DOE Joint Genome Institute"/>
            <person name="Ahrendt S."/>
            <person name="Looney B.P."/>
            <person name="Miyauchi S."/>
            <person name="Morin E."/>
            <person name="Drula E."/>
            <person name="Courty P.E."/>
            <person name="Chicoki N."/>
            <person name="Fauchery L."/>
            <person name="Kohler A."/>
            <person name="Kuo A."/>
            <person name="Labutti K."/>
            <person name="Pangilinan J."/>
            <person name="Lipzen A."/>
            <person name="Riley R."/>
            <person name="Andreopoulos W."/>
            <person name="He G."/>
            <person name="Johnson J."/>
            <person name="Barry K.W."/>
            <person name="Grigoriev I.V."/>
            <person name="Nagy L."/>
            <person name="Hibbett D."/>
            <person name="Henrissat B."/>
            <person name="Matheny P.B."/>
            <person name="Labbe J."/>
            <person name="Martin F."/>
        </authorList>
    </citation>
    <scope>NUCLEOTIDE SEQUENCE</scope>
    <source>
        <strain evidence="1">FP105234-sp</strain>
    </source>
</reference>
<sequence length="106" mass="11570">MGNARSHLSPSSSRPQHQHGTHPQQTEKDEVSTSLCLQPSLMRTSFTLTATSEEATRIGTRESNASSCKSKDIVSCSSTAMICPPSSARCISLSVRRSLIHSRIRR</sequence>
<dbReference type="Proteomes" id="UP000814033">
    <property type="component" value="Unassembled WGS sequence"/>
</dbReference>
<reference evidence="1" key="2">
    <citation type="journal article" date="2022" name="New Phytol.">
        <title>Evolutionary transition to the ectomycorrhizal habit in the genomes of a hyperdiverse lineage of mushroom-forming fungi.</title>
        <authorList>
            <person name="Looney B."/>
            <person name="Miyauchi S."/>
            <person name="Morin E."/>
            <person name="Drula E."/>
            <person name="Courty P.E."/>
            <person name="Kohler A."/>
            <person name="Kuo A."/>
            <person name="LaButti K."/>
            <person name="Pangilinan J."/>
            <person name="Lipzen A."/>
            <person name="Riley R."/>
            <person name="Andreopoulos W."/>
            <person name="He G."/>
            <person name="Johnson J."/>
            <person name="Nolan M."/>
            <person name="Tritt A."/>
            <person name="Barry K.W."/>
            <person name="Grigoriev I.V."/>
            <person name="Nagy L.G."/>
            <person name="Hibbett D."/>
            <person name="Henrissat B."/>
            <person name="Matheny P.B."/>
            <person name="Labbe J."/>
            <person name="Martin F.M."/>
        </authorList>
    </citation>
    <scope>NUCLEOTIDE SEQUENCE</scope>
    <source>
        <strain evidence="1">FP105234-sp</strain>
    </source>
</reference>
<comment type="caution">
    <text evidence="1">The sequence shown here is derived from an EMBL/GenBank/DDBJ whole genome shotgun (WGS) entry which is preliminary data.</text>
</comment>
<evidence type="ECO:0000313" key="1">
    <source>
        <dbReference type="EMBL" id="KAI0044646.1"/>
    </source>
</evidence>